<reference evidence="2 3" key="1">
    <citation type="journal article" date="2019" name="Plant Biotechnol. J.">
        <title>The red bayberry genome and genetic basis of sex determination.</title>
        <authorList>
            <person name="Jia H.M."/>
            <person name="Jia H.J."/>
            <person name="Cai Q.L."/>
            <person name="Wang Y."/>
            <person name="Zhao H.B."/>
            <person name="Yang W.F."/>
            <person name="Wang G.Y."/>
            <person name="Li Y.H."/>
            <person name="Zhan D.L."/>
            <person name="Shen Y.T."/>
            <person name="Niu Q.F."/>
            <person name="Chang L."/>
            <person name="Qiu J."/>
            <person name="Zhao L."/>
            <person name="Xie H.B."/>
            <person name="Fu W.Y."/>
            <person name="Jin J."/>
            <person name="Li X.W."/>
            <person name="Jiao Y."/>
            <person name="Zhou C.C."/>
            <person name="Tu T."/>
            <person name="Chai C.Y."/>
            <person name="Gao J.L."/>
            <person name="Fan L.J."/>
            <person name="van de Weg E."/>
            <person name="Wang J.Y."/>
            <person name="Gao Z.S."/>
        </authorList>
    </citation>
    <scope>NUCLEOTIDE SEQUENCE [LARGE SCALE GENOMIC DNA]</scope>
    <source>
        <tissue evidence="2">Leaves</tissue>
    </source>
</reference>
<protein>
    <recommendedName>
        <fullName evidence="1">TLDc domain-containing protein</fullName>
    </recommendedName>
</protein>
<organism evidence="2 3">
    <name type="scientific">Morella rubra</name>
    <name type="common">Chinese bayberry</name>
    <dbReference type="NCBI Taxonomy" id="262757"/>
    <lineage>
        <taxon>Eukaryota</taxon>
        <taxon>Viridiplantae</taxon>
        <taxon>Streptophyta</taxon>
        <taxon>Embryophyta</taxon>
        <taxon>Tracheophyta</taxon>
        <taxon>Spermatophyta</taxon>
        <taxon>Magnoliopsida</taxon>
        <taxon>eudicotyledons</taxon>
        <taxon>Gunneridae</taxon>
        <taxon>Pentapetalae</taxon>
        <taxon>rosids</taxon>
        <taxon>fabids</taxon>
        <taxon>Fagales</taxon>
        <taxon>Myricaceae</taxon>
        <taxon>Morella</taxon>
    </lineage>
</organism>
<dbReference type="AlphaFoldDB" id="A0A6A1UTV0"/>
<dbReference type="SMART" id="SM00584">
    <property type="entry name" value="TLDc"/>
    <property type="match status" value="1"/>
</dbReference>
<dbReference type="PANTHER" id="PTHR23354">
    <property type="entry name" value="NUCLEOLAR PROTEIN 7/ESTROGEN RECEPTOR COACTIVATOR-RELATED"/>
    <property type="match status" value="1"/>
</dbReference>
<gene>
    <name evidence="2" type="ORF">CJ030_MR8G025500</name>
</gene>
<dbReference type="InterPro" id="IPR006571">
    <property type="entry name" value="TLDc_dom"/>
</dbReference>
<comment type="caution">
    <text evidence="2">The sequence shown here is derived from an EMBL/GenBank/DDBJ whole genome shotgun (WGS) entry which is preliminary data.</text>
</comment>
<accession>A0A6A1UTV0</accession>
<dbReference type="Proteomes" id="UP000516437">
    <property type="component" value="Chromosome 8"/>
</dbReference>
<name>A0A6A1UTV0_9ROSI</name>
<feature type="domain" description="TLDc" evidence="1">
    <location>
        <begin position="290"/>
        <end position="494"/>
    </location>
</feature>
<dbReference type="Pfam" id="PF07534">
    <property type="entry name" value="TLD"/>
    <property type="match status" value="1"/>
</dbReference>
<evidence type="ECO:0000313" key="2">
    <source>
        <dbReference type="EMBL" id="KAB1203681.1"/>
    </source>
</evidence>
<keyword evidence="3" id="KW-1185">Reference proteome</keyword>
<proteinExistence type="predicted"/>
<dbReference type="PANTHER" id="PTHR23354:SF104">
    <property type="entry name" value="TLD-DOMAIN CONTAINING NUCLEOLAR PROTEIN"/>
    <property type="match status" value="1"/>
</dbReference>
<dbReference type="EMBL" id="RXIC02000026">
    <property type="protein sequence ID" value="KAB1203681.1"/>
    <property type="molecule type" value="Genomic_DNA"/>
</dbReference>
<evidence type="ECO:0000259" key="1">
    <source>
        <dbReference type="PROSITE" id="PS51886"/>
    </source>
</evidence>
<dbReference type="OrthoDB" id="289228at2759"/>
<dbReference type="PROSITE" id="PS51886">
    <property type="entry name" value="TLDC"/>
    <property type="match status" value="1"/>
</dbReference>
<evidence type="ECO:0000313" key="3">
    <source>
        <dbReference type="Proteomes" id="UP000516437"/>
    </source>
</evidence>
<sequence length="550" mass="60706">MGASSSTEQKVSAEQREVEALAASTGALPMLQKAFSRLADPQTNAVPLKTLQQCFCLSYENLSSEAPKMPDCFPLLLDNLGSAIADLFFMTQKEAVTWVEFVRGYSRCCGRTSASISLNTLLKLYAVTRTKAGLPLKLEFVSDDADCKISGLLLANDVLMLLWMCWTMSWDVRTSTISKAKANLSLPDINHLVLSAVTSCAEVGSGLNVWHCEVLGLEVQLPVGKFLTWAFKTVPSLPDCLTQFVHERLQNFHVAEDQCASSSSSVGDSSSTKTCKSTLLTCGRAWAISLTLRGAISEEISQVCFPRNGDGTEGNLLYQFVILPISLVSRSSLHGRALNRFWSNIEGYKGPLLILVSASSGDEHEGSTNVRKWIVGALMQNGFENRDLFYGSSGSLYAISPVFLVFSSTGKEKNFVYSHLHATGKVYEPHRKPVGIAFGGSMGNERVFLDEDFARITIRHHSTDKTYQPGSLFPDQGFLPVEAFIAEVEVWGFGGRGAKEVQHSYKKREELFTAQRRKVDLKTFASWDDSPEKMMMDMVSDPNAVRREDR</sequence>